<dbReference type="AlphaFoldDB" id="A0A8J6NEI5"/>
<dbReference type="Pfam" id="PF09186">
    <property type="entry name" value="DUF1949"/>
    <property type="match status" value="1"/>
</dbReference>
<dbReference type="GO" id="GO:0005737">
    <property type="term" value="C:cytoplasm"/>
    <property type="evidence" value="ECO:0007669"/>
    <property type="project" value="TreeGrafter"/>
</dbReference>
<dbReference type="GO" id="GO:0006446">
    <property type="term" value="P:regulation of translational initiation"/>
    <property type="evidence" value="ECO:0007669"/>
    <property type="project" value="TreeGrafter"/>
</dbReference>
<comment type="caution">
    <text evidence="4">The sequence shown here is derived from an EMBL/GenBank/DDBJ whole genome shotgun (WGS) entry which is preliminary data.</text>
</comment>
<dbReference type="SUPFAM" id="SSF54211">
    <property type="entry name" value="Ribosomal protein S5 domain 2-like"/>
    <property type="match status" value="1"/>
</dbReference>
<organism evidence="4 5">
    <name type="scientific">Candidatus Desulfolinea nitratireducens</name>
    <dbReference type="NCBI Taxonomy" id="2841698"/>
    <lineage>
        <taxon>Bacteria</taxon>
        <taxon>Bacillati</taxon>
        <taxon>Chloroflexota</taxon>
        <taxon>Anaerolineae</taxon>
        <taxon>Anaerolineales</taxon>
        <taxon>Anaerolineales incertae sedis</taxon>
        <taxon>Candidatus Desulfolinea</taxon>
    </lineage>
</organism>
<name>A0A8J6NEI5_9CHLR</name>
<evidence type="ECO:0000256" key="1">
    <source>
        <dbReference type="ARBA" id="ARBA00007665"/>
    </source>
</evidence>
<reference evidence="4 5" key="1">
    <citation type="submission" date="2020-08" db="EMBL/GenBank/DDBJ databases">
        <title>Bridging the membrane lipid divide: bacteria of the FCB group superphylum have the potential to synthesize archaeal ether lipids.</title>
        <authorList>
            <person name="Villanueva L."/>
            <person name="Von Meijenfeldt F.A.B."/>
            <person name="Westbye A.B."/>
            <person name="Yadav S."/>
            <person name="Hopmans E.C."/>
            <person name="Dutilh B.E."/>
            <person name="Sinninghe Damste J.S."/>
        </authorList>
    </citation>
    <scope>NUCLEOTIDE SEQUENCE [LARGE SCALE GENOMIC DNA]</scope>
    <source>
        <strain evidence="4">NIOZ-UU36</strain>
    </source>
</reference>
<feature type="domain" description="Impact N-terminal" evidence="2">
    <location>
        <begin position="18"/>
        <end position="123"/>
    </location>
</feature>
<comment type="similarity">
    <text evidence="1">Belongs to the IMPACT family.</text>
</comment>
<dbReference type="InterPro" id="IPR001498">
    <property type="entry name" value="Impact_N"/>
</dbReference>
<evidence type="ECO:0000259" key="2">
    <source>
        <dbReference type="Pfam" id="PF01205"/>
    </source>
</evidence>
<dbReference type="InterPro" id="IPR036956">
    <property type="entry name" value="Impact_N_sf"/>
</dbReference>
<proteinExistence type="inferred from homology"/>
<accession>A0A8J6NEI5</accession>
<evidence type="ECO:0000313" key="5">
    <source>
        <dbReference type="Proteomes" id="UP000614469"/>
    </source>
</evidence>
<dbReference type="PANTHER" id="PTHR16301">
    <property type="entry name" value="IMPACT-RELATED"/>
    <property type="match status" value="1"/>
</dbReference>
<sequence>MAYPVPAKEIRREIIRGGSRFIATLAPAFSVEEAKIFVTRMREEFSDATHNVPAYLVGGGNSVTAHASDDGEPSGTAGRPALAVLRGSGLGDVAVIVTRYFGGTKLGTGGLVKAYTQAVQAAVSDVSRAQKVLAHTVILAAPYPLLERIRLLVASEQGTILDEVFAADVTMTLRFPVERLAGFEDQLQELSSGKLRTEIVETNEVLLKLD</sequence>
<gene>
    <name evidence="4" type="ORF">H8E29_00610</name>
</gene>
<dbReference type="SUPFAM" id="SSF54980">
    <property type="entry name" value="EF-G C-terminal domain-like"/>
    <property type="match status" value="1"/>
</dbReference>
<dbReference type="InterPro" id="IPR035647">
    <property type="entry name" value="EFG_III/V"/>
</dbReference>
<dbReference type="Gene3D" id="3.30.70.240">
    <property type="match status" value="1"/>
</dbReference>
<dbReference type="InterPro" id="IPR015269">
    <property type="entry name" value="UPF0029_Impact_C"/>
</dbReference>
<dbReference type="Pfam" id="PF01205">
    <property type="entry name" value="Impact_N"/>
    <property type="match status" value="1"/>
</dbReference>
<evidence type="ECO:0000313" key="4">
    <source>
        <dbReference type="EMBL" id="MBC8333743.1"/>
    </source>
</evidence>
<protein>
    <submittedName>
        <fullName evidence="4">YigZ family protein</fullName>
    </submittedName>
</protein>
<dbReference type="Gene3D" id="3.30.230.30">
    <property type="entry name" value="Impact, N-terminal domain"/>
    <property type="match status" value="1"/>
</dbReference>
<dbReference type="InterPro" id="IPR023582">
    <property type="entry name" value="Impact"/>
</dbReference>
<dbReference type="Proteomes" id="UP000614469">
    <property type="component" value="Unassembled WGS sequence"/>
</dbReference>
<dbReference type="PANTHER" id="PTHR16301:SF20">
    <property type="entry name" value="IMPACT FAMILY MEMBER YIGZ"/>
    <property type="match status" value="1"/>
</dbReference>
<dbReference type="EMBL" id="JACNJN010000023">
    <property type="protein sequence ID" value="MBC8333743.1"/>
    <property type="molecule type" value="Genomic_DNA"/>
</dbReference>
<dbReference type="InterPro" id="IPR020568">
    <property type="entry name" value="Ribosomal_Su5_D2-typ_SF"/>
</dbReference>
<evidence type="ECO:0000259" key="3">
    <source>
        <dbReference type="Pfam" id="PF09186"/>
    </source>
</evidence>
<feature type="domain" description="UPF0029" evidence="3">
    <location>
        <begin position="140"/>
        <end position="194"/>
    </location>
</feature>